<dbReference type="EMBL" id="CP001999">
    <property type="protein sequence ID" value="ADG93183.1"/>
    <property type="molecule type" value="Genomic_DNA"/>
</dbReference>
<evidence type="ECO:0000313" key="2">
    <source>
        <dbReference type="Proteomes" id="UP000000939"/>
    </source>
</evidence>
<name>D5V616_ARCNC</name>
<dbReference type="RefSeq" id="WP_013135328.1">
    <property type="nucleotide sequence ID" value="NC_014166.1"/>
</dbReference>
<reference evidence="1 2" key="1">
    <citation type="journal article" date="2010" name="Stand. Genomic Sci.">
        <title>Complete genome sequence of Arcobacter nitrofigilis type strain (CI).</title>
        <authorList>
            <person name="Pati A."/>
            <person name="Gronow S."/>
            <person name="Lapidus A."/>
            <person name="Copeland A."/>
            <person name="Glavina Del Rio T."/>
            <person name="Nolan M."/>
            <person name="Lucas S."/>
            <person name="Tice H."/>
            <person name="Cheng J.F."/>
            <person name="Han C."/>
            <person name="Chertkov O."/>
            <person name="Bruce D."/>
            <person name="Tapia R."/>
            <person name="Goodwin L."/>
            <person name="Pitluck S."/>
            <person name="Liolios K."/>
            <person name="Ivanova N."/>
            <person name="Mavromatis K."/>
            <person name="Chen A."/>
            <person name="Palaniappan K."/>
            <person name="Land M."/>
            <person name="Hauser L."/>
            <person name="Chang Y.J."/>
            <person name="Jeffries C.D."/>
            <person name="Detter J.C."/>
            <person name="Rohde M."/>
            <person name="Goker M."/>
            <person name="Bristow J."/>
            <person name="Eisen J.A."/>
            <person name="Markowitz V."/>
            <person name="Hugenholtz P."/>
            <person name="Klenk H.P."/>
            <person name="Kyrpides N.C."/>
        </authorList>
    </citation>
    <scope>NUCLEOTIDE SEQUENCE [LARGE SCALE GENOMIC DNA]</scope>
    <source>
        <strain evidence="2">ATCC 33309 / DSM 7299 / CCUG 15893 / LMG 7604 / NCTC 12251 / CI</strain>
    </source>
</reference>
<keyword evidence="2" id="KW-1185">Reference proteome</keyword>
<accession>D5V616</accession>
<sequence precursor="true">MSSVQNNNSLEVLKLKYNSKNIIYEIKINFKSNIFNQNCKGKVV</sequence>
<organism evidence="1 2">
    <name type="scientific">Arcobacter nitrofigilis (strain ATCC 33309 / DSM 7299 / CCUG 15893 / LMG 7604 / NCTC 12251 / CI)</name>
    <name type="common">Campylobacter nitrofigilis</name>
    <dbReference type="NCBI Taxonomy" id="572480"/>
    <lineage>
        <taxon>Bacteria</taxon>
        <taxon>Pseudomonadati</taxon>
        <taxon>Campylobacterota</taxon>
        <taxon>Epsilonproteobacteria</taxon>
        <taxon>Campylobacterales</taxon>
        <taxon>Arcobacteraceae</taxon>
        <taxon>Arcobacter</taxon>
    </lineage>
</organism>
<dbReference type="Proteomes" id="UP000000939">
    <property type="component" value="Chromosome"/>
</dbReference>
<evidence type="ECO:0000313" key="1">
    <source>
        <dbReference type="EMBL" id="ADG93183.1"/>
    </source>
</evidence>
<gene>
    <name evidence="1" type="ordered locus">Arnit_1527</name>
</gene>
<dbReference type="AlphaFoldDB" id="D5V616"/>
<proteinExistence type="predicted"/>
<dbReference type="HOGENOM" id="CLU_3211751_0_0_7"/>
<protein>
    <submittedName>
        <fullName evidence="1">Exodeoxyribonuclease V, alpha subunit, RecD</fullName>
    </submittedName>
</protein>
<dbReference type="KEGG" id="ant:Arnit_1527"/>